<dbReference type="Proteomes" id="UP001209476">
    <property type="component" value="Unassembled WGS sequence"/>
</dbReference>
<gene>
    <name evidence="3" type="ORF">ONS98_00115</name>
    <name evidence="2" type="ORF">ONT05_04155</name>
</gene>
<dbReference type="RefSeq" id="WP_228113328.1">
    <property type="nucleotide sequence ID" value="NZ_CATKVU010000006.1"/>
</dbReference>
<dbReference type="Proteomes" id="UP001209074">
    <property type="component" value="Unassembled WGS sequence"/>
</dbReference>
<sequence length="95" mass="10975">MEYIITGEQIIILHGVFSHSTDYVELYRVVDYQQSRSLPQQLFGLKTVTIYSGDRNNAKLDMIGIKASNDIVSEIRCRVEFNKKNKGIYEITNRS</sequence>
<evidence type="ECO:0000313" key="4">
    <source>
        <dbReference type="Proteomes" id="UP001209476"/>
    </source>
</evidence>
<evidence type="ECO:0000259" key="1">
    <source>
        <dbReference type="Pfam" id="PF03703"/>
    </source>
</evidence>
<protein>
    <submittedName>
        <fullName evidence="3">PH domain-containing protein</fullName>
    </submittedName>
</protein>
<feature type="domain" description="YdbS-like PH" evidence="1">
    <location>
        <begin position="2"/>
        <end position="71"/>
    </location>
</feature>
<dbReference type="EMBL" id="JAPDUM010000001">
    <property type="protein sequence ID" value="MCW4163649.1"/>
    <property type="molecule type" value="Genomic_DNA"/>
</dbReference>
<accession>A0AAP3AZP5</accession>
<organism evidence="3 4">
    <name type="scientific">Segatella copri</name>
    <dbReference type="NCBI Taxonomy" id="165179"/>
    <lineage>
        <taxon>Bacteria</taxon>
        <taxon>Pseudomonadati</taxon>
        <taxon>Bacteroidota</taxon>
        <taxon>Bacteroidia</taxon>
        <taxon>Bacteroidales</taxon>
        <taxon>Prevotellaceae</taxon>
        <taxon>Segatella</taxon>
    </lineage>
</organism>
<name>A0AAP3AZP5_9BACT</name>
<dbReference type="Pfam" id="PF03703">
    <property type="entry name" value="bPH_2"/>
    <property type="match status" value="1"/>
</dbReference>
<dbReference type="EMBL" id="JAPDUS010000005">
    <property type="protein sequence ID" value="MCW4092759.1"/>
    <property type="molecule type" value="Genomic_DNA"/>
</dbReference>
<dbReference type="AlphaFoldDB" id="A0AAP3AZP5"/>
<dbReference type="InterPro" id="IPR005182">
    <property type="entry name" value="YdbS-like_PH"/>
</dbReference>
<comment type="caution">
    <text evidence="3">The sequence shown here is derived from an EMBL/GenBank/DDBJ whole genome shotgun (WGS) entry which is preliminary data.</text>
</comment>
<evidence type="ECO:0000313" key="2">
    <source>
        <dbReference type="EMBL" id="MCW4092759.1"/>
    </source>
</evidence>
<reference evidence="3" key="1">
    <citation type="submission" date="2022-11" db="EMBL/GenBank/DDBJ databases">
        <title>Genomic repertoires linked with pathogenic potency of arthritogenic Prevotella copri isolated from the gut of rheumatoid arthritis patients.</title>
        <authorList>
            <person name="Nii T."/>
            <person name="Maeda Y."/>
            <person name="Motooka D."/>
            <person name="Naito M."/>
            <person name="Matsumoto Y."/>
            <person name="Ogawa T."/>
            <person name="Oguro-Igashira E."/>
            <person name="Kishikawa T."/>
            <person name="Yamashita M."/>
            <person name="Koizumi S."/>
            <person name="Kurakawa T."/>
            <person name="Okumura R."/>
            <person name="Kayama H."/>
            <person name="Murakami M."/>
            <person name="Sakaguchi T."/>
            <person name="Das B."/>
            <person name="Nakamura S."/>
            <person name="Okada Y."/>
            <person name="Kumanogoh A."/>
            <person name="Takeda K."/>
        </authorList>
    </citation>
    <scope>NUCLEOTIDE SEQUENCE</scope>
    <source>
        <strain evidence="2">N016-13</strain>
        <strain evidence="3">RA-N001-16</strain>
    </source>
</reference>
<evidence type="ECO:0000313" key="3">
    <source>
        <dbReference type="EMBL" id="MCW4163649.1"/>
    </source>
</evidence>
<proteinExistence type="predicted"/>